<comment type="function">
    <text evidence="5">Involved in the regulation of the intracellular balance of NAD and NADP, and is a key enzyme in the biosynthesis of NADP. Catalyzes specifically the phosphorylation on 2'-hydroxyl of the adenosine moiety of NAD to yield NADP.</text>
</comment>
<keyword evidence="4 5" id="KW-0520">NAD</keyword>
<feature type="binding site" evidence="5">
    <location>
        <begin position="178"/>
        <end position="183"/>
    </location>
    <ligand>
        <name>NAD(+)</name>
        <dbReference type="ChEBI" id="CHEBI:57540"/>
    </ligand>
</feature>
<dbReference type="GO" id="GO:0046872">
    <property type="term" value="F:metal ion binding"/>
    <property type="evidence" value="ECO:0007669"/>
    <property type="project" value="UniProtKB-UniRule"/>
</dbReference>
<evidence type="ECO:0000256" key="4">
    <source>
        <dbReference type="ARBA" id="ARBA00023027"/>
    </source>
</evidence>
<dbReference type="InterPro" id="IPR017438">
    <property type="entry name" value="ATP-NAD_kinase_N"/>
</dbReference>
<evidence type="ECO:0000256" key="1">
    <source>
        <dbReference type="ARBA" id="ARBA00022679"/>
    </source>
</evidence>
<comment type="cofactor">
    <cofactor evidence="5">
        <name>a divalent metal cation</name>
        <dbReference type="ChEBI" id="CHEBI:60240"/>
    </cofactor>
</comment>
<comment type="catalytic activity">
    <reaction evidence="5">
        <text>NAD(+) + ATP = ADP + NADP(+) + H(+)</text>
        <dbReference type="Rhea" id="RHEA:18629"/>
        <dbReference type="ChEBI" id="CHEBI:15378"/>
        <dbReference type="ChEBI" id="CHEBI:30616"/>
        <dbReference type="ChEBI" id="CHEBI:57540"/>
        <dbReference type="ChEBI" id="CHEBI:58349"/>
        <dbReference type="ChEBI" id="CHEBI:456216"/>
        <dbReference type="EC" id="2.7.1.23"/>
    </reaction>
</comment>
<feature type="binding site" evidence="5">
    <location>
        <position position="202"/>
    </location>
    <ligand>
        <name>NAD(+)</name>
        <dbReference type="ChEBI" id="CHEBI:57540"/>
    </ligand>
</feature>
<feature type="active site" description="Proton acceptor" evidence="5">
    <location>
        <position position="65"/>
    </location>
</feature>
<evidence type="ECO:0000256" key="5">
    <source>
        <dbReference type="HAMAP-Rule" id="MF_00361"/>
    </source>
</evidence>
<keyword evidence="1 5" id="KW-0808">Transferase</keyword>
<proteinExistence type="inferred from homology"/>
<dbReference type="SUPFAM" id="SSF111331">
    <property type="entry name" value="NAD kinase/diacylglycerol kinase-like"/>
    <property type="match status" value="1"/>
</dbReference>
<dbReference type="EC" id="2.7.1.23" evidence="5"/>
<feature type="binding site" evidence="5">
    <location>
        <position position="167"/>
    </location>
    <ligand>
        <name>NAD(+)</name>
        <dbReference type="ChEBI" id="CHEBI:57540"/>
    </ligand>
</feature>
<dbReference type="Gene3D" id="2.60.200.30">
    <property type="entry name" value="Probable inorganic polyphosphate/atp-NAD kinase, domain 2"/>
    <property type="match status" value="1"/>
</dbReference>
<dbReference type="InterPro" id="IPR016064">
    <property type="entry name" value="NAD/diacylglycerol_kinase_sf"/>
</dbReference>
<dbReference type="Pfam" id="PF20143">
    <property type="entry name" value="NAD_kinase_C"/>
    <property type="match status" value="1"/>
</dbReference>
<feature type="binding site" evidence="5">
    <location>
        <position position="70"/>
    </location>
    <ligand>
        <name>NAD(+)</name>
        <dbReference type="ChEBI" id="CHEBI:57540"/>
    </ligand>
</feature>
<dbReference type="InterPro" id="IPR002504">
    <property type="entry name" value="NADK"/>
</dbReference>
<dbReference type="EMBL" id="DTCK01000026">
    <property type="protein sequence ID" value="HGQ35879.1"/>
    <property type="molecule type" value="Genomic_DNA"/>
</dbReference>
<keyword evidence="5" id="KW-0547">Nucleotide-binding</keyword>
<keyword evidence="5" id="KW-0963">Cytoplasm</keyword>
<feature type="binding site" evidence="5">
    <location>
        <begin position="135"/>
        <end position="136"/>
    </location>
    <ligand>
        <name>NAD(+)</name>
        <dbReference type="ChEBI" id="CHEBI:57540"/>
    </ligand>
</feature>
<keyword evidence="3 5" id="KW-0521">NADP</keyword>
<sequence>MKIGVAAKRGYENLYRIVQEILSYGHNMLGLDMLLDEDLSKEVSWPNLFRLYEDKVDFLVVIGGDGTLFRVIQRLKYKETPIVGVRAGRRGFLLDVEPREALNRLRDLVDGRYGIREYMMLKIVPERGEEYYALNDVVVASIRDIRSNVISLEVYVDGDLLYRFDGDGVIVATPIGSTAYTFSAGGPVIDVDFEAIVVTPLAPLQPNARPVVLSPGKVLEIVNTSETEDALCIVDGETKLKISRANKVIIKKAEQGVRFVRFKRFTTLKRIQVCEF</sequence>
<comment type="caution">
    <text evidence="5">Lacks conserved residue(s) required for the propagation of feature annotation.</text>
</comment>
<feature type="binding site" evidence="5">
    <location>
        <begin position="65"/>
        <end position="66"/>
    </location>
    <ligand>
        <name>NAD(+)</name>
        <dbReference type="ChEBI" id="CHEBI:57540"/>
    </ligand>
</feature>
<dbReference type="Pfam" id="PF01513">
    <property type="entry name" value="NAD_kinase"/>
    <property type="match status" value="1"/>
</dbReference>
<gene>
    <name evidence="5" type="primary">nadK</name>
    <name evidence="7" type="ORF">ENU08_02820</name>
    <name evidence="6" type="ORF">ENU41_04295</name>
</gene>
<name>A0A7C4JJG8_9CREN</name>
<comment type="similarity">
    <text evidence="5">Belongs to the NAD kinase family.</text>
</comment>
<keyword evidence="5" id="KW-0067">ATP-binding</keyword>
<dbReference type="GO" id="GO:0003951">
    <property type="term" value="F:NAD+ kinase activity"/>
    <property type="evidence" value="ECO:0007669"/>
    <property type="project" value="UniProtKB-UniRule"/>
</dbReference>
<protein>
    <recommendedName>
        <fullName evidence="5">NAD kinase</fullName>
        <ecNumber evidence="5">2.7.1.23</ecNumber>
    </recommendedName>
    <alternativeName>
        <fullName evidence="5">ATP-dependent NAD kinase</fullName>
    </alternativeName>
</protein>
<comment type="caution">
    <text evidence="7">The sequence shown here is derived from an EMBL/GenBank/DDBJ whole genome shotgun (WGS) entry which is preliminary data.</text>
</comment>
<keyword evidence="2 5" id="KW-0418">Kinase</keyword>
<dbReference type="Gene3D" id="3.40.50.10330">
    <property type="entry name" value="Probable inorganic polyphosphate/atp-NAD kinase, domain 1"/>
    <property type="match status" value="1"/>
</dbReference>
<dbReference type="GO" id="GO:0019674">
    <property type="term" value="P:NAD+ metabolic process"/>
    <property type="evidence" value="ECO:0007669"/>
    <property type="project" value="InterPro"/>
</dbReference>
<dbReference type="HAMAP" id="MF_00361">
    <property type="entry name" value="NAD_kinase"/>
    <property type="match status" value="1"/>
</dbReference>
<evidence type="ECO:0000313" key="7">
    <source>
        <dbReference type="EMBL" id="HGQ64160.1"/>
    </source>
</evidence>
<organism evidence="7">
    <name type="scientific">Ignisphaera aggregans</name>
    <dbReference type="NCBI Taxonomy" id="334771"/>
    <lineage>
        <taxon>Archaea</taxon>
        <taxon>Thermoproteota</taxon>
        <taxon>Thermoprotei</taxon>
        <taxon>Desulfurococcales</taxon>
        <taxon>Desulfurococcaceae</taxon>
        <taxon>Ignisphaera</taxon>
    </lineage>
</organism>
<dbReference type="AlphaFoldDB" id="A0A7C4JJG8"/>
<evidence type="ECO:0000256" key="3">
    <source>
        <dbReference type="ARBA" id="ARBA00022857"/>
    </source>
</evidence>
<dbReference type="GO" id="GO:0005524">
    <property type="term" value="F:ATP binding"/>
    <property type="evidence" value="ECO:0007669"/>
    <property type="project" value="UniProtKB-KW"/>
</dbReference>
<dbReference type="InterPro" id="IPR017437">
    <property type="entry name" value="ATP-NAD_kinase_PpnK-typ_C"/>
</dbReference>
<dbReference type="EMBL" id="DTBD01000021">
    <property type="protein sequence ID" value="HGQ64160.1"/>
    <property type="molecule type" value="Genomic_DNA"/>
</dbReference>
<evidence type="ECO:0000256" key="2">
    <source>
        <dbReference type="ARBA" id="ARBA00022777"/>
    </source>
</evidence>
<dbReference type="PANTHER" id="PTHR20275:SF0">
    <property type="entry name" value="NAD KINASE"/>
    <property type="match status" value="1"/>
</dbReference>
<dbReference type="GO" id="GO:0005737">
    <property type="term" value="C:cytoplasm"/>
    <property type="evidence" value="ECO:0007669"/>
    <property type="project" value="UniProtKB-SubCell"/>
</dbReference>
<evidence type="ECO:0000313" key="6">
    <source>
        <dbReference type="EMBL" id="HGQ35879.1"/>
    </source>
</evidence>
<accession>A0A7C4JJG8</accession>
<comment type="subcellular location">
    <subcellularLocation>
        <location evidence="5">Cytoplasm</location>
    </subcellularLocation>
</comment>
<dbReference type="PANTHER" id="PTHR20275">
    <property type="entry name" value="NAD KINASE"/>
    <property type="match status" value="1"/>
</dbReference>
<dbReference type="GO" id="GO:0006741">
    <property type="term" value="P:NADP+ biosynthetic process"/>
    <property type="evidence" value="ECO:0007669"/>
    <property type="project" value="UniProtKB-UniRule"/>
</dbReference>
<reference evidence="7" key="1">
    <citation type="journal article" date="2020" name="mSystems">
        <title>Genome- and Community-Level Interaction Insights into Carbon Utilization and Element Cycling Functions of Hydrothermarchaeota in Hydrothermal Sediment.</title>
        <authorList>
            <person name="Zhou Z."/>
            <person name="Liu Y."/>
            <person name="Xu W."/>
            <person name="Pan J."/>
            <person name="Luo Z.H."/>
            <person name="Li M."/>
        </authorList>
    </citation>
    <scope>NUCLEOTIDE SEQUENCE [LARGE SCALE GENOMIC DNA]</scope>
    <source>
        <strain evidence="7">SpSt-637</strain>
        <strain evidence="6">SpSt-667</strain>
    </source>
</reference>
<feature type="binding site" evidence="5">
    <location>
        <position position="175"/>
    </location>
    <ligand>
        <name>NAD(+)</name>
        <dbReference type="ChEBI" id="CHEBI:57540"/>
    </ligand>
</feature>